<evidence type="ECO:0000313" key="7">
    <source>
        <dbReference type="EMBL" id="QDU73931.1"/>
    </source>
</evidence>
<dbReference type="OrthoDB" id="9804734at2"/>
<dbReference type="Gene3D" id="3.40.50.1970">
    <property type="match status" value="1"/>
</dbReference>
<comment type="similarity">
    <text evidence="2">Belongs to the iron-containing alcohol dehydrogenase family.</text>
</comment>
<dbReference type="FunFam" id="3.40.50.1970:FF:000003">
    <property type="entry name" value="Alcohol dehydrogenase, iron-containing"/>
    <property type="match status" value="1"/>
</dbReference>
<name>A0A518C3X2_9BACT</name>
<dbReference type="Pfam" id="PF00465">
    <property type="entry name" value="Fe-ADH"/>
    <property type="match status" value="1"/>
</dbReference>
<dbReference type="InterPro" id="IPR001670">
    <property type="entry name" value="ADH_Fe/GldA"/>
</dbReference>
<dbReference type="PANTHER" id="PTHR11496:SF102">
    <property type="entry name" value="ALCOHOL DEHYDROGENASE 4"/>
    <property type="match status" value="1"/>
</dbReference>
<evidence type="ECO:0000256" key="2">
    <source>
        <dbReference type="ARBA" id="ARBA00007358"/>
    </source>
</evidence>
<dbReference type="InterPro" id="IPR039697">
    <property type="entry name" value="Alcohol_dehydrogenase_Fe"/>
</dbReference>
<feature type="domain" description="Fe-containing alcohol dehydrogenase-like C-terminal" evidence="6">
    <location>
        <begin position="188"/>
        <end position="383"/>
    </location>
</feature>
<dbReference type="GO" id="GO:0046872">
    <property type="term" value="F:metal ion binding"/>
    <property type="evidence" value="ECO:0007669"/>
    <property type="project" value="InterPro"/>
</dbReference>
<dbReference type="EC" id="1.1.1.1" evidence="7"/>
<dbReference type="RefSeq" id="WP_144970944.1">
    <property type="nucleotide sequence ID" value="NZ_CP036289.1"/>
</dbReference>
<dbReference type="EMBL" id="CP036289">
    <property type="protein sequence ID" value="QDU73931.1"/>
    <property type="molecule type" value="Genomic_DNA"/>
</dbReference>
<evidence type="ECO:0000256" key="3">
    <source>
        <dbReference type="ARBA" id="ARBA00023002"/>
    </source>
</evidence>
<dbReference type="InterPro" id="IPR018211">
    <property type="entry name" value="ADH_Fe_CS"/>
</dbReference>
<dbReference type="CDD" id="cd08551">
    <property type="entry name" value="Fe-ADH"/>
    <property type="match status" value="1"/>
</dbReference>
<evidence type="ECO:0000256" key="1">
    <source>
        <dbReference type="ARBA" id="ARBA00001962"/>
    </source>
</evidence>
<organism evidence="7 8">
    <name type="scientific">Bremerella volcania</name>
    <dbReference type="NCBI Taxonomy" id="2527984"/>
    <lineage>
        <taxon>Bacteria</taxon>
        <taxon>Pseudomonadati</taxon>
        <taxon>Planctomycetota</taxon>
        <taxon>Planctomycetia</taxon>
        <taxon>Pirellulales</taxon>
        <taxon>Pirellulaceae</taxon>
        <taxon>Bremerella</taxon>
    </lineage>
</organism>
<keyword evidence="8" id="KW-1185">Reference proteome</keyword>
<evidence type="ECO:0000256" key="4">
    <source>
        <dbReference type="ARBA" id="ARBA00023027"/>
    </source>
</evidence>
<protein>
    <submittedName>
        <fullName evidence="7">Alcohol dehydrogenase 2</fullName>
        <ecNumber evidence="7">1.1.1.1</ecNumber>
    </submittedName>
</protein>
<feature type="domain" description="Alcohol dehydrogenase iron-type/glycerol dehydrogenase GldA" evidence="5">
    <location>
        <begin position="10"/>
        <end position="177"/>
    </location>
</feature>
<dbReference type="KEGG" id="bvo:Pan97_09310"/>
<sequence>MIPFDFQPRTRIVFGPDSLQRLGELALELGAKRALLVSDPGVIKAGHTQRGIDCLESAGVQAFLFDGVQENPSTVNVAHGVEFAKQHEPELIVGLGGGSAMDCAKGINFLLTNGGEMKDYWGVGKATQEMLPMIAVPTTAGTGSEAQSFALITDAETHVKMACGDKKAACRIALLDPKLTVTQPQKVTALTGIDAISHALETFVTKKRNEVSLSFSREAWRLLAGNFTKVLASPEDVEARGAMQLGACFAGLAIENSMLGAAHALANPLTAHYGVVHGQAVGVMLPSVIRYNGKAFNELYQDLLMIPVDLPNYPQPEQGAEGLANLVQSWVDTAGLATNLNQLSINGEKLETLSADAAKQWTGNFNPRDVDAGEFSKLYRSAMQ</sequence>
<dbReference type="SUPFAM" id="SSF56796">
    <property type="entry name" value="Dehydroquinate synthase-like"/>
    <property type="match status" value="1"/>
</dbReference>
<dbReference type="PANTHER" id="PTHR11496">
    <property type="entry name" value="ALCOHOL DEHYDROGENASE"/>
    <property type="match status" value="1"/>
</dbReference>
<gene>
    <name evidence="7" type="primary">adhB</name>
    <name evidence="7" type="ORF">Pan97_09310</name>
</gene>
<keyword evidence="4" id="KW-0520">NAD</keyword>
<dbReference type="Pfam" id="PF25137">
    <property type="entry name" value="ADH_Fe_C"/>
    <property type="match status" value="1"/>
</dbReference>
<dbReference type="PROSITE" id="PS00913">
    <property type="entry name" value="ADH_IRON_1"/>
    <property type="match status" value="1"/>
</dbReference>
<dbReference type="GO" id="GO:0004022">
    <property type="term" value="F:alcohol dehydrogenase (NAD+) activity"/>
    <property type="evidence" value="ECO:0007669"/>
    <property type="project" value="UniProtKB-EC"/>
</dbReference>
<evidence type="ECO:0000259" key="5">
    <source>
        <dbReference type="Pfam" id="PF00465"/>
    </source>
</evidence>
<comment type="cofactor">
    <cofactor evidence="1">
        <name>Fe cation</name>
        <dbReference type="ChEBI" id="CHEBI:24875"/>
    </cofactor>
</comment>
<keyword evidence="3 7" id="KW-0560">Oxidoreductase</keyword>
<accession>A0A518C3X2</accession>
<dbReference type="Proteomes" id="UP000318626">
    <property type="component" value="Chromosome"/>
</dbReference>
<proteinExistence type="inferred from homology"/>
<dbReference type="Gene3D" id="1.20.1090.10">
    <property type="entry name" value="Dehydroquinate synthase-like - alpha domain"/>
    <property type="match status" value="1"/>
</dbReference>
<reference evidence="8" key="1">
    <citation type="submission" date="2019-02" db="EMBL/GenBank/DDBJ databases">
        <title>Deep-cultivation of Planctomycetes and their phenomic and genomic characterization uncovers novel biology.</title>
        <authorList>
            <person name="Wiegand S."/>
            <person name="Jogler M."/>
            <person name="Boedeker C."/>
            <person name="Pinto D."/>
            <person name="Vollmers J."/>
            <person name="Rivas-Marin E."/>
            <person name="Kohn T."/>
            <person name="Peeters S.H."/>
            <person name="Heuer A."/>
            <person name="Rast P."/>
            <person name="Oberbeckmann S."/>
            <person name="Bunk B."/>
            <person name="Jeske O."/>
            <person name="Meyerdierks A."/>
            <person name="Storesund J.E."/>
            <person name="Kallscheuer N."/>
            <person name="Luecker S."/>
            <person name="Lage O.M."/>
            <person name="Pohl T."/>
            <person name="Merkel B.J."/>
            <person name="Hornburger P."/>
            <person name="Mueller R.-W."/>
            <person name="Bruemmer F."/>
            <person name="Labrenz M."/>
            <person name="Spormann A.M."/>
            <person name="Op den Camp H."/>
            <person name="Overmann J."/>
            <person name="Amann R."/>
            <person name="Jetten M.S.M."/>
            <person name="Mascher T."/>
            <person name="Medema M.H."/>
            <person name="Devos D.P."/>
            <person name="Kaster A.-K."/>
            <person name="Ovreas L."/>
            <person name="Rohde M."/>
            <person name="Galperin M.Y."/>
            <person name="Jogler C."/>
        </authorList>
    </citation>
    <scope>NUCLEOTIDE SEQUENCE [LARGE SCALE GENOMIC DNA]</scope>
    <source>
        <strain evidence="8">Pan97</strain>
    </source>
</reference>
<evidence type="ECO:0000259" key="6">
    <source>
        <dbReference type="Pfam" id="PF25137"/>
    </source>
</evidence>
<dbReference type="AlphaFoldDB" id="A0A518C3X2"/>
<evidence type="ECO:0000313" key="8">
    <source>
        <dbReference type="Proteomes" id="UP000318626"/>
    </source>
</evidence>
<dbReference type="InterPro" id="IPR056798">
    <property type="entry name" value="ADH_Fe_C"/>
</dbReference>